<keyword evidence="1" id="KW-0677">Repeat</keyword>
<accession>A0A518I8M1</accession>
<dbReference type="AlphaFoldDB" id="A0A518I8M1"/>
<sequence length="415" mass="44752">MSQINPLLWSSNRKRFLVVCLVCVAIGALVYLKGNRFENQAITELVEAVESYNVPATEAALIKVKAEGVTEPAVLRLIELLDTHPTTVYAPTLSLAFTELEPTSISGLVESMKPGSATKLRTQVIYMLGKITSAKAHPEVVQALVQAFNDKHSSVRFSAAQAVARIDPTQAEQTLPVLVAFLKDPSGAVRAEAIFHIGLFGKRAEKVLPQLLLALKDPVVTVRMIAAKSIGEVGTPGSNVIAALSELLLDRSLDCRSQAAAALAQFGSQAEPAVPTIIKSMKSLKKPDRHSRRQHEVARSSMISALGAIGSASPEVVQTLIDTLNEKQFGVARVAAATSLKNLGPSAIKAVPDLVKIIDQSKANMKDDSEISPAEKIQNEMRLDYRLSTEAAIALKAIDRETFERVQNGSYIEMQ</sequence>
<dbReference type="GO" id="GO:0016829">
    <property type="term" value="F:lyase activity"/>
    <property type="evidence" value="ECO:0007669"/>
    <property type="project" value="UniProtKB-KW"/>
</dbReference>
<dbReference type="SUPFAM" id="SSF48371">
    <property type="entry name" value="ARM repeat"/>
    <property type="match status" value="1"/>
</dbReference>
<dbReference type="InterPro" id="IPR004155">
    <property type="entry name" value="PBS_lyase_HEAT"/>
</dbReference>
<dbReference type="SMART" id="SM00567">
    <property type="entry name" value="EZ_HEAT"/>
    <property type="match status" value="7"/>
</dbReference>
<dbReference type="InterPro" id="IPR011989">
    <property type="entry name" value="ARM-like"/>
</dbReference>
<evidence type="ECO:0000256" key="1">
    <source>
        <dbReference type="ARBA" id="ARBA00022737"/>
    </source>
</evidence>
<dbReference type="RefSeq" id="WP_145307104.1">
    <property type="nucleotide sequence ID" value="NZ_CP037452.1"/>
</dbReference>
<evidence type="ECO:0000313" key="2">
    <source>
        <dbReference type="EMBL" id="QDV49399.1"/>
    </source>
</evidence>
<dbReference type="OrthoDB" id="462757at2"/>
<dbReference type="GO" id="GO:0016491">
    <property type="term" value="F:oxidoreductase activity"/>
    <property type="evidence" value="ECO:0007669"/>
    <property type="project" value="TreeGrafter"/>
</dbReference>
<gene>
    <name evidence="2" type="ORF">Enr17x_14160</name>
</gene>
<dbReference type="PANTHER" id="PTHR12697">
    <property type="entry name" value="PBS LYASE HEAT-LIKE PROTEIN"/>
    <property type="match status" value="1"/>
</dbReference>
<organism evidence="2 3">
    <name type="scientific">Gimesia fumaroli</name>
    <dbReference type="NCBI Taxonomy" id="2527976"/>
    <lineage>
        <taxon>Bacteria</taxon>
        <taxon>Pseudomonadati</taxon>
        <taxon>Planctomycetota</taxon>
        <taxon>Planctomycetia</taxon>
        <taxon>Planctomycetales</taxon>
        <taxon>Planctomycetaceae</taxon>
        <taxon>Gimesia</taxon>
    </lineage>
</organism>
<evidence type="ECO:0000313" key="3">
    <source>
        <dbReference type="Proteomes" id="UP000318313"/>
    </source>
</evidence>
<reference evidence="2 3" key="1">
    <citation type="submission" date="2019-03" db="EMBL/GenBank/DDBJ databases">
        <title>Deep-cultivation of Planctomycetes and their phenomic and genomic characterization uncovers novel biology.</title>
        <authorList>
            <person name="Wiegand S."/>
            <person name="Jogler M."/>
            <person name="Boedeker C."/>
            <person name="Pinto D."/>
            <person name="Vollmers J."/>
            <person name="Rivas-Marin E."/>
            <person name="Kohn T."/>
            <person name="Peeters S.H."/>
            <person name="Heuer A."/>
            <person name="Rast P."/>
            <person name="Oberbeckmann S."/>
            <person name="Bunk B."/>
            <person name="Jeske O."/>
            <person name="Meyerdierks A."/>
            <person name="Storesund J.E."/>
            <person name="Kallscheuer N."/>
            <person name="Luecker S."/>
            <person name="Lage O.M."/>
            <person name="Pohl T."/>
            <person name="Merkel B.J."/>
            <person name="Hornburger P."/>
            <person name="Mueller R.-W."/>
            <person name="Bruemmer F."/>
            <person name="Labrenz M."/>
            <person name="Spormann A.M."/>
            <person name="Op den Camp H."/>
            <person name="Overmann J."/>
            <person name="Amann R."/>
            <person name="Jetten M.S.M."/>
            <person name="Mascher T."/>
            <person name="Medema M.H."/>
            <person name="Devos D.P."/>
            <person name="Kaster A.-K."/>
            <person name="Ovreas L."/>
            <person name="Rohde M."/>
            <person name="Galperin M.Y."/>
            <person name="Jogler C."/>
        </authorList>
    </citation>
    <scope>NUCLEOTIDE SEQUENCE [LARGE SCALE GENOMIC DNA]</scope>
    <source>
        <strain evidence="2 3">Enr17</strain>
    </source>
</reference>
<protein>
    <submittedName>
        <fullName evidence="2">Putative lyase</fullName>
    </submittedName>
</protein>
<dbReference type="Proteomes" id="UP000318313">
    <property type="component" value="Chromosome"/>
</dbReference>
<name>A0A518I8M1_9PLAN</name>
<dbReference type="InterPro" id="IPR016024">
    <property type="entry name" value="ARM-type_fold"/>
</dbReference>
<dbReference type="InterPro" id="IPR000357">
    <property type="entry name" value="HEAT"/>
</dbReference>
<dbReference type="KEGG" id="gfm:Enr17x_14160"/>
<proteinExistence type="predicted"/>
<keyword evidence="3" id="KW-1185">Reference proteome</keyword>
<dbReference type="Pfam" id="PF13646">
    <property type="entry name" value="HEAT_2"/>
    <property type="match status" value="1"/>
</dbReference>
<dbReference type="EMBL" id="CP037452">
    <property type="protein sequence ID" value="QDV49399.1"/>
    <property type="molecule type" value="Genomic_DNA"/>
</dbReference>
<dbReference type="Gene3D" id="1.25.10.10">
    <property type="entry name" value="Leucine-rich Repeat Variant"/>
    <property type="match status" value="3"/>
</dbReference>
<keyword evidence="2" id="KW-0456">Lyase</keyword>
<dbReference type="PANTHER" id="PTHR12697:SF5">
    <property type="entry name" value="DEOXYHYPUSINE HYDROXYLASE"/>
    <property type="match status" value="1"/>
</dbReference>
<dbReference type="Pfam" id="PF02985">
    <property type="entry name" value="HEAT"/>
    <property type="match status" value="1"/>
</dbReference>